<feature type="domain" description="FAD/NAD(P)-binding" evidence="5">
    <location>
        <begin position="3"/>
        <end position="287"/>
    </location>
</feature>
<evidence type="ECO:0000259" key="5">
    <source>
        <dbReference type="Pfam" id="PF07992"/>
    </source>
</evidence>
<evidence type="ECO:0000256" key="4">
    <source>
        <dbReference type="ARBA" id="ARBA00023002"/>
    </source>
</evidence>
<name>A0ABV2B5Y9_9GAMM</name>
<accession>A0ABV2B5Y9</accession>
<dbReference type="PRINTS" id="PR00368">
    <property type="entry name" value="FADPNR"/>
</dbReference>
<organism evidence="6 7">
    <name type="scientific">Salinisphaera dokdonensis CL-ES53</name>
    <dbReference type="NCBI Taxonomy" id="1304272"/>
    <lineage>
        <taxon>Bacteria</taxon>
        <taxon>Pseudomonadati</taxon>
        <taxon>Pseudomonadota</taxon>
        <taxon>Gammaproteobacteria</taxon>
        <taxon>Salinisphaerales</taxon>
        <taxon>Salinisphaeraceae</taxon>
        <taxon>Salinisphaera</taxon>
    </lineage>
</organism>
<dbReference type="InterPro" id="IPR023753">
    <property type="entry name" value="FAD/NAD-binding_dom"/>
</dbReference>
<dbReference type="SUPFAM" id="SSF51905">
    <property type="entry name" value="FAD/NAD(P)-binding domain"/>
    <property type="match status" value="1"/>
</dbReference>
<keyword evidence="4" id="KW-0560">Oxidoreductase</keyword>
<gene>
    <name evidence="6" type="ORF">SADO_16508</name>
</gene>
<dbReference type="Pfam" id="PF07992">
    <property type="entry name" value="Pyr_redox_2"/>
    <property type="match status" value="1"/>
</dbReference>
<keyword evidence="2" id="KW-0285">Flavoprotein</keyword>
<reference evidence="6 7" key="1">
    <citation type="submission" date="2013-03" db="EMBL/GenBank/DDBJ databases">
        <title>Salinisphaera dokdonensis CL-ES53 Genome Sequencing.</title>
        <authorList>
            <person name="Li C."/>
            <person name="Lai Q."/>
            <person name="Shao Z."/>
        </authorList>
    </citation>
    <scope>NUCLEOTIDE SEQUENCE [LARGE SCALE GENOMIC DNA]</scope>
    <source>
        <strain evidence="6 7">CL-ES53</strain>
    </source>
</reference>
<evidence type="ECO:0000313" key="7">
    <source>
        <dbReference type="Proteomes" id="UP001460888"/>
    </source>
</evidence>
<evidence type="ECO:0000256" key="1">
    <source>
        <dbReference type="ARBA" id="ARBA00001974"/>
    </source>
</evidence>
<sequence>MLLVGAGHAHLHVAAEAAALRSAGVRTTLIDPGLFWYSGRATGMLGGQFSAADDQIDPRAVIERAGGEFIAGRVEHIDRVARRVYLANGSTHDYDWLSINVGSGVNTQAIEGCADDPTCWPVKPIARLEALHQTLVEAFAAGQTPSLAVIGGGATGCEIAANLAGLARRACDADRKPIIQLLQSGDTLAPALPRGARERLGSHLTGLGVQVKYNAKVTGREHGALVLSDGESLDANHVVLATGLTAPGWLGSLGLAFDDGLVVDKTLRSIDDDRVFAVGDCARIQGHSLPRLGVFGVRQAPVLLANLRAVARGQPMQHYTPQSKWLSILDLGDGTGLATRGERWWQGRASAWLKHWLDRRFIERYRV</sequence>
<dbReference type="EMBL" id="APND01000008">
    <property type="protein sequence ID" value="MES1930863.1"/>
    <property type="molecule type" value="Genomic_DNA"/>
</dbReference>
<proteinExistence type="predicted"/>
<evidence type="ECO:0000256" key="2">
    <source>
        <dbReference type="ARBA" id="ARBA00022630"/>
    </source>
</evidence>
<dbReference type="PANTHER" id="PTHR42913">
    <property type="entry name" value="APOPTOSIS-INDUCING FACTOR 1"/>
    <property type="match status" value="1"/>
</dbReference>
<evidence type="ECO:0000313" key="6">
    <source>
        <dbReference type="EMBL" id="MES1930863.1"/>
    </source>
</evidence>
<comment type="caution">
    <text evidence="6">The sequence shown here is derived from an EMBL/GenBank/DDBJ whole genome shotgun (WGS) entry which is preliminary data.</text>
</comment>
<dbReference type="InterPro" id="IPR036188">
    <property type="entry name" value="FAD/NAD-bd_sf"/>
</dbReference>
<dbReference type="PANTHER" id="PTHR42913:SF9">
    <property type="entry name" value="SLR1591 PROTEIN"/>
    <property type="match status" value="1"/>
</dbReference>
<keyword evidence="7" id="KW-1185">Reference proteome</keyword>
<protein>
    <submittedName>
        <fullName evidence="6">Pyridine nucleotide-disulfide oxidoreductase</fullName>
    </submittedName>
</protein>
<dbReference type="Proteomes" id="UP001460888">
    <property type="component" value="Unassembled WGS sequence"/>
</dbReference>
<dbReference type="InterPro" id="IPR051169">
    <property type="entry name" value="NADH-Q_oxidoreductase"/>
</dbReference>
<keyword evidence="3" id="KW-0274">FAD</keyword>
<dbReference type="Gene3D" id="3.50.50.100">
    <property type="match status" value="1"/>
</dbReference>
<evidence type="ECO:0000256" key="3">
    <source>
        <dbReference type="ARBA" id="ARBA00022827"/>
    </source>
</evidence>
<comment type="cofactor">
    <cofactor evidence="1">
        <name>FAD</name>
        <dbReference type="ChEBI" id="CHEBI:57692"/>
    </cofactor>
</comment>